<dbReference type="Proteomes" id="UP001201262">
    <property type="component" value="Unassembled WGS sequence"/>
</dbReference>
<evidence type="ECO:0000313" key="1">
    <source>
        <dbReference type="EMBL" id="KAH8700643.1"/>
    </source>
</evidence>
<keyword evidence="2" id="KW-1185">Reference proteome</keyword>
<organism evidence="1 2">
    <name type="scientific">Talaromyces proteolyticus</name>
    <dbReference type="NCBI Taxonomy" id="1131652"/>
    <lineage>
        <taxon>Eukaryota</taxon>
        <taxon>Fungi</taxon>
        <taxon>Dikarya</taxon>
        <taxon>Ascomycota</taxon>
        <taxon>Pezizomycotina</taxon>
        <taxon>Eurotiomycetes</taxon>
        <taxon>Eurotiomycetidae</taxon>
        <taxon>Eurotiales</taxon>
        <taxon>Trichocomaceae</taxon>
        <taxon>Talaromyces</taxon>
        <taxon>Talaromyces sect. Bacilispori</taxon>
    </lineage>
</organism>
<sequence>MFLLEALNEIMYNLQFGNHQGKVEKYLNEVTVDSLLNDLGQVLKSKLSEIRGLWSIFEAHCFTDDEERFWTKASLKHHIECIHPGVIITELTINLLWRCFQFHAYHPFPRHDVHQIHESAFQRAVILLAVRGTDLLGTQDGGDYIWREDTDFFHDADFRRILRSISHASVQNESDPAMSVVNDVMDVLATTQPHMVNFAPSPDLLEPAARRLLDSVPVRDELRADDLSILLALLLQLRVHKQKWGTSLHFGEFDQGSSCEELARTITTGIFVRGSLSSDTYCNVIDVLPSLRTQFYQLWAVLFQPAKSREESQSNASLAADVIPNEILQTISLFTPQQSVFSHSPISKDEGIVFNISTQQLAVSDDVTINHLLKSLLDDTKHSHVALFANNTSSNVFGAYFPPLSQASKIGRGHFLFQLAPQFCLLQWTSHSIPLTDLINVRDSNSTLLDTIRAGKMLPSTPYRIGNPGEKGNSGEGNSASLWINPDTRSIQLTGQFPNSTRYKVLCERTREDSVDGKEMSTEIDRLYILRVSTFGIDAELAFQNDIETKYRAPSVQADQLIRGAELEARIQGFGSPL</sequence>
<gene>
    <name evidence="1" type="ORF">BGW36DRAFT_357296</name>
</gene>
<proteinExistence type="predicted"/>
<dbReference type="GeneID" id="70244148"/>
<comment type="caution">
    <text evidence="1">The sequence shown here is derived from an EMBL/GenBank/DDBJ whole genome shotgun (WGS) entry which is preliminary data.</text>
</comment>
<dbReference type="AlphaFoldDB" id="A0AAD4Q2R9"/>
<evidence type="ECO:0000313" key="2">
    <source>
        <dbReference type="Proteomes" id="UP001201262"/>
    </source>
</evidence>
<protein>
    <submittedName>
        <fullName evidence="1">Uncharacterized protein</fullName>
    </submittedName>
</protein>
<dbReference type="EMBL" id="JAJTJA010000004">
    <property type="protein sequence ID" value="KAH8700643.1"/>
    <property type="molecule type" value="Genomic_DNA"/>
</dbReference>
<name>A0AAD4Q2R9_9EURO</name>
<dbReference type="RefSeq" id="XP_046074349.1">
    <property type="nucleotide sequence ID" value="XM_046213861.1"/>
</dbReference>
<reference evidence="1" key="1">
    <citation type="submission" date="2021-12" db="EMBL/GenBank/DDBJ databases">
        <title>Convergent genome expansion in fungi linked to evolution of root-endophyte symbiosis.</title>
        <authorList>
            <consortium name="DOE Joint Genome Institute"/>
            <person name="Ke Y.-H."/>
            <person name="Bonito G."/>
            <person name="Liao H.-L."/>
            <person name="Looney B."/>
            <person name="Rojas-Flechas A."/>
            <person name="Nash J."/>
            <person name="Hameed K."/>
            <person name="Schadt C."/>
            <person name="Martin F."/>
            <person name="Crous P.W."/>
            <person name="Miettinen O."/>
            <person name="Magnuson J.K."/>
            <person name="Labbe J."/>
            <person name="Jacobson D."/>
            <person name="Doktycz M.J."/>
            <person name="Veneault-Fourrey C."/>
            <person name="Kuo A."/>
            <person name="Mondo S."/>
            <person name="Calhoun S."/>
            <person name="Riley R."/>
            <person name="Ohm R."/>
            <person name="LaButti K."/>
            <person name="Andreopoulos B."/>
            <person name="Pangilinan J."/>
            <person name="Nolan M."/>
            <person name="Tritt A."/>
            <person name="Clum A."/>
            <person name="Lipzen A."/>
            <person name="Daum C."/>
            <person name="Barry K."/>
            <person name="Grigoriev I.V."/>
            <person name="Vilgalys R."/>
        </authorList>
    </citation>
    <scope>NUCLEOTIDE SEQUENCE</scope>
    <source>
        <strain evidence="1">PMI_201</strain>
    </source>
</reference>
<accession>A0AAD4Q2R9</accession>